<evidence type="ECO:0000256" key="5">
    <source>
        <dbReference type="ARBA" id="ARBA00022771"/>
    </source>
</evidence>
<dbReference type="InterPro" id="IPR050457">
    <property type="entry name" value="ZnFinger_BTB_dom_contain"/>
</dbReference>
<feature type="compositionally biased region" description="Polar residues" evidence="12">
    <location>
        <begin position="656"/>
        <end position="666"/>
    </location>
</feature>
<dbReference type="FunFam" id="3.30.160.60:FF:000166">
    <property type="entry name" value="Zinc finger and BTB domain-containing 49"/>
    <property type="match status" value="1"/>
</dbReference>
<keyword evidence="5 11" id="KW-0863">Zinc-finger</keyword>
<dbReference type="RefSeq" id="XP_024916074.1">
    <property type="nucleotide sequence ID" value="XM_025060306.1"/>
</dbReference>
<keyword evidence="3" id="KW-0479">Metal-binding</keyword>
<keyword evidence="16" id="KW-1185">Reference proteome</keyword>
<dbReference type="Pfam" id="PF00096">
    <property type="entry name" value="zf-C2H2"/>
    <property type="match status" value="6"/>
</dbReference>
<dbReference type="InterPro" id="IPR013087">
    <property type="entry name" value="Znf_C2H2_type"/>
</dbReference>
<feature type="domain" description="BTB" evidence="13">
    <location>
        <begin position="25"/>
        <end position="91"/>
    </location>
</feature>
<dbReference type="SUPFAM" id="SSF57667">
    <property type="entry name" value="beta-beta-alpha zinc fingers"/>
    <property type="match status" value="4"/>
</dbReference>
<evidence type="ECO:0000256" key="1">
    <source>
        <dbReference type="ARBA" id="ARBA00004123"/>
    </source>
</evidence>
<dbReference type="Proteomes" id="UP000265120">
    <property type="component" value="Chromosome 11"/>
</dbReference>
<keyword evidence="10" id="KW-0539">Nucleus</keyword>
<dbReference type="InParanoid" id="A0A3P8VG36"/>
<evidence type="ECO:0000256" key="4">
    <source>
        <dbReference type="ARBA" id="ARBA00022737"/>
    </source>
</evidence>
<dbReference type="PROSITE" id="PS50097">
    <property type="entry name" value="BTB"/>
    <property type="match status" value="1"/>
</dbReference>
<dbReference type="FunFam" id="3.30.160.60:FF:001155">
    <property type="entry name" value="Zinc finger 30C"/>
    <property type="match status" value="1"/>
</dbReference>
<feature type="domain" description="C2H2-type" evidence="14">
    <location>
        <begin position="424"/>
        <end position="451"/>
    </location>
</feature>
<evidence type="ECO:0000313" key="15">
    <source>
        <dbReference type="Ensembl" id="ENSCSEP00000013234.1"/>
    </source>
</evidence>
<proteinExistence type="inferred from homology"/>
<comment type="similarity">
    <text evidence="2">Belongs to the krueppel C2H2-type zinc-finger protein family.</text>
</comment>
<dbReference type="FunFam" id="3.30.160.60:FF:001732">
    <property type="entry name" value="Zgc:162936"/>
    <property type="match status" value="1"/>
</dbReference>
<dbReference type="GO" id="GO:0008270">
    <property type="term" value="F:zinc ion binding"/>
    <property type="evidence" value="ECO:0007669"/>
    <property type="project" value="UniProtKB-KW"/>
</dbReference>
<feature type="region of interest" description="Disordered" evidence="12">
    <location>
        <begin position="584"/>
        <end position="694"/>
    </location>
</feature>
<name>A0A3P8VG36_CYNSE</name>
<dbReference type="PROSITE" id="PS00028">
    <property type="entry name" value="ZINC_FINGER_C2H2_1"/>
    <property type="match status" value="6"/>
</dbReference>
<dbReference type="STRING" id="244447.ENSCSEP00000013234"/>
<sequence length="782" mass="86133">MDTLSSHSSYLLQQLQEQRIQGLLCDCMLVVKGVCFKAHKNVLAAFSSYFRSLFQNSPSQKNDVFNLVIQDVGGIGQVLDYMYTSHLDINQDNVQALLDIAQCLQVPNVQSLCNTFLKPCPPPVEIPPFSLLGTEHDCLLGSSLPHDVDLHCLSEAQRPGSSTDTDHTKKMSFSSSTSSSGCKPSNSNQAPAEKQLVHGYKLRNFYSKQYFKQSALETSNANSIQGPGPLLVIEEQQCSLGISHGDNSSPVDSGTLLQPNPSSASVASEKNPVSSLMPSENLNIPNFGPADSSLNRPVRPKKAVYLKKYNYLRSQKAWEEICMESVHEPVLSCTKECQPEESVLQTEAPETLVEDNAVTEENVVEPTATPQHPSPSPLEPEEDKLKPQQQRGNRQHRCHMCGKIFKHPSNLELHKRSHTGEKPFQCNICGKHFSQAGNLQTHLRRHSGEKPYICELCGKGFTASGDVQRHKVVHTGERPHLCDICGRGFNNLSNLKEHKKTHATDKTFTCDQCGKSFNTQRKLLKHRNRHTGEKPHSCATCGKCFAGSGDLQRHIRIHTGEKPYICDACGKSFSRSAMLRRHCSKNCKGSPRTSAETDASERKGRSRRAPSSAKANRRRKPCASTSEHQESAVMPQTGTEKPSPPAPSPSPHIETHSSSLHASPASTPLPELRSLMPPHLLPSSHQEKTASVAAADHHTKLVKQHLSTEAVYGPYVETGTMTMEVGRGRPYLPPPPDNHCVTLPSSTRSSSGSYRSTEGQFISSVTLWGLAMKTLQNDDMEQ</sequence>
<dbReference type="SMART" id="SM00355">
    <property type="entry name" value="ZnF_C2H2"/>
    <property type="match status" value="7"/>
</dbReference>
<dbReference type="CTD" id="166793"/>
<dbReference type="GO" id="GO:0045893">
    <property type="term" value="P:positive regulation of DNA-templated transcription"/>
    <property type="evidence" value="ECO:0007669"/>
    <property type="project" value="UniProtKB-ARBA"/>
</dbReference>
<dbReference type="PANTHER" id="PTHR46105:SF30">
    <property type="entry name" value="ZINC FINGER AND BTB DOMAIN CONTAINING 49"/>
    <property type="match status" value="1"/>
</dbReference>
<reference evidence="15" key="2">
    <citation type="submission" date="2025-08" db="UniProtKB">
        <authorList>
            <consortium name="Ensembl"/>
        </authorList>
    </citation>
    <scope>IDENTIFICATION</scope>
</reference>
<evidence type="ECO:0000256" key="12">
    <source>
        <dbReference type="SAM" id="MobiDB-lite"/>
    </source>
</evidence>
<dbReference type="OMA" id="QKQYTCE"/>
<evidence type="ECO:0000256" key="2">
    <source>
        <dbReference type="ARBA" id="ARBA00006991"/>
    </source>
</evidence>
<evidence type="ECO:0000256" key="10">
    <source>
        <dbReference type="ARBA" id="ARBA00023242"/>
    </source>
</evidence>
<keyword evidence="9" id="KW-0804">Transcription</keyword>
<feature type="region of interest" description="Disordered" evidence="12">
    <location>
        <begin position="242"/>
        <end position="275"/>
    </location>
</feature>
<feature type="domain" description="C2H2-type" evidence="14">
    <location>
        <begin position="452"/>
        <end position="479"/>
    </location>
</feature>
<evidence type="ECO:0000256" key="7">
    <source>
        <dbReference type="ARBA" id="ARBA00023015"/>
    </source>
</evidence>
<feature type="domain" description="C2H2-type" evidence="14">
    <location>
        <begin position="508"/>
        <end position="535"/>
    </location>
</feature>
<dbReference type="KEGG" id="csem:103386299"/>
<dbReference type="GeneID" id="103386299"/>
<dbReference type="RefSeq" id="XP_008318710.1">
    <property type="nucleotide sequence ID" value="XM_008320488.3"/>
</dbReference>
<reference evidence="15 16" key="1">
    <citation type="journal article" date="2014" name="Nat. Genet.">
        <title>Whole-genome sequence of a flatfish provides insights into ZW sex chromosome evolution and adaptation to a benthic lifestyle.</title>
        <authorList>
            <person name="Chen S."/>
            <person name="Zhang G."/>
            <person name="Shao C."/>
            <person name="Huang Q."/>
            <person name="Liu G."/>
            <person name="Zhang P."/>
            <person name="Song W."/>
            <person name="An N."/>
            <person name="Chalopin D."/>
            <person name="Volff J.N."/>
            <person name="Hong Y."/>
            <person name="Li Q."/>
            <person name="Sha Z."/>
            <person name="Zhou H."/>
            <person name="Xie M."/>
            <person name="Yu Q."/>
            <person name="Liu Y."/>
            <person name="Xiang H."/>
            <person name="Wang N."/>
            <person name="Wu K."/>
            <person name="Yang C."/>
            <person name="Zhou Q."/>
            <person name="Liao X."/>
            <person name="Yang L."/>
            <person name="Hu Q."/>
            <person name="Zhang J."/>
            <person name="Meng L."/>
            <person name="Jin L."/>
            <person name="Tian Y."/>
            <person name="Lian J."/>
            <person name="Yang J."/>
            <person name="Miao G."/>
            <person name="Liu S."/>
            <person name="Liang Z."/>
            <person name="Yan F."/>
            <person name="Li Y."/>
            <person name="Sun B."/>
            <person name="Zhang H."/>
            <person name="Zhang J."/>
            <person name="Zhu Y."/>
            <person name="Du M."/>
            <person name="Zhao Y."/>
            <person name="Schartl M."/>
            <person name="Tang Q."/>
            <person name="Wang J."/>
        </authorList>
    </citation>
    <scope>NUCLEOTIDE SEQUENCE</scope>
</reference>
<dbReference type="GeneTree" id="ENSGT00940000158750"/>
<feature type="domain" description="C2H2-type" evidence="14">
    <location>
        <begin position="480"/>
        <end position="507"/>
    </location>
</feature>
<dbReference type="AlphaFoldDB" id="A0A3P8VG36"/>
<dbReference type="PROSITE" id="PS50157">
    <property type="entry name" value="ZINC_FINGER_C2H2_2"/>
    <property type="match status" value="7"/>
</dbReference>
<dbReference type="OrthoDB" id="407106at2759"/>
<dbReference type="SMART" id="SM00225">
    <property type="entry name" value="BTB"/>
    <property type="match status" value="1"/>
</dbReference>
<dbReference type="FunFam" id="3.30.160.60:FF:000100">
    <property type="entry name" value="Zinc finger 45-like"/>
    <property type="match status" value="1"/>
</dbReference>
<accession>A0A3P8VG36</accession>
<keyword evidence="4" id="KW-0677">Repeat</keyword>
<dbReference type="GO" id="GO:0005694">
    <property type="term" value="C:chromosome"/>
    <property type="evidence" value="ECO:0007669"/>
    <property type="project" value="UniProtKB-ARBA"/>
</dbReference>
<evidence type="ECO:0000256" key="11">
    <source>
        <dbReference type="PROSITE-ProRule" id="PRU00042"/>
    </source>
</evidence>
<organism evidence="15 16">
    <name type="scientific">Cynoglossus semilaevis</name>
    <name type="common">Tongue sole</name>
    <dbReference type="NCBI Taxonomy" id="244447"/>
    <lineage>
        <taxon>Eukaryota</taxon>
        <taxon>Metazoa</taxon>
        <taxon>Chordata</taxon>
        <taxon>Craniata</taxon>
        <taxon>Vertebrata</taxon>
        <taxon>Euteleostomi</taxon>
        <taxon>Actinopterygii</taxon>
        <taxon>Neopterygii</taxon>
        <taxon>Teleostei</taxon>
        <taxon>Neoteleostei</taxon>
        <taxon>Acanthomorphata</taxon>
        <taxon>Carangaria</taxon>
        <taxon>Pleuronectiformes</taxon>
        <taxon>Pleuronectoidei</taxon>
        <taxon>Cynoglossidae</taxon>
        <taxon>Cynoglossinae</taxon>
        <taxon>Cynoglossus</taxon>
    </lineage>
</organism>
<feature type="domain" description="C2H2-type" evidence="14">
    <location>
        <begin position="396"/>
        <end position="423"/>
    </location>
</feature>
<keyword evidence="8" id="KW-0238">DNA-binding</keyword>
<protein>
    <submittedName>
        <fullName evidence="15">Zinc finger and BTB domain containing 49</fullName>
    </submittedName>
</protein>
<evidence type="ECO:0000313" key="16">
    <source>
        <dbReference type="Proteomes" id="UP000265120"/>
    </source>
</evidence>
<dbReference type="GO" id="GO:0005634">
    <property type="term" value="C:nucleus"/>
    <property type="evidence" value="ECO:0007669"/>
    <property type="project" value="UniProtKB-SubCell"/>
</dbReference>
<dbReference type="Gene3D" id="3.30.160.60">
    <property type="entry name" value="Classic Zinc Finger"/>
    <property type="match status" value="7"/>
</dbReference>
<dbReference type="GO" id="GO:0000981">
    <property type="term" value="F:DNA-binding transcription factor activity, RNA polymerase II-specific"/>
    <property type="evidence" value="ECO:0007669"/>
    <property type="project" value="TreeGrafter"/>
</dbReference>
<evidence type="ECO:0000256" key="6">
    <source>
        <dbReference type="ARBA" id="ARBA00022833"/>
    </source>
</evidence>
<evidence type="ECO:0000256" key="3">
    <source>
        <dbReference type="ARBA" id="ARBA00022723"/>
    </source>
</evidence>
<dbReference type="Pfam" id="PF00651">
    <property type="entry name" value="BTB"/>
    <property type="match status" value="1"/>
</dbReference>
<reference evidence="15" key="3">
    <citation type="submission" date="2025-09" db="UniProtKB">
        <authorList>
            <consortium name="Ensembl"/>
        </authorList>
    </citation>
    <scope>IDENTIFICATION</scope>
</reference>
<dbReference type="SUPFAM" id="SSF54695">
    <property type="entry name" value="POZ domain"/>
    <property type="match status" value="1"/>
</dbReference>
<evidence type="ECO:0000256" key="8">
    <source>
        <dbReference type="ARBA" id="ARBA00023125"/>
    </source>
</evidence>
<dbReference type="FunFam" id="3.30.160.60:FF:000835">
    <property type="entry name" value="Zinc finger and BTB domain-containing protein 49"/>
    <property type="match status" value="1"/>
</dbReference>
<feature type="domain" description="C2H2-type" evidence="14">
    <location>
        <begin position="564"/>
        <end position="591"/>
    </location>
</feature>
<comment type="subcellular location">
    <subcellularLocation>
        <location evidence="1">Nucleus</location>
    </subcellularLocation>
</comment>
<dbReference type="InterPro" id="IPR011333">
    <property type="entry name" value="SKP1/BTB/POZ_sf"/>
</dbReference>
<dbReference type="GO" id="GO:0000978">
    <property type="term" value="F:RNA polymerase II cis-regulatory region sequence-specific DNA binding"/>
    <property type="evidence" value="ECO:0007669"/>
    <property type="project" value="TreeGrafter"/>
</dbReference>
<dbReference type="Ensembl" id="ENSCSET00000013393.1">
    <property type="protein sequence ID" value="ENSCSEP00000013234.1"/>
    <property type="gene ID" value="ENSCSEG00000008540.1"/>
</dbReference>
<dbReference type="InterPro" id="IPR000210">
    <property type="entry name" value="BTB/POZ_dom"/>
</dbReference>
<dbReference type="FunFam" id="3.30.160.60:FF:001818">
    <property type="entry name" value="GDNF-inducible zinc finger protein 1 isoform X1"/>
    <property type="match status" value="1"/>
</dbReference>
<keyword evidence="7" id="KW-0805">Transcription regulation</keyword>
<feature type="domain" description="C2H2-type" evidence="14">
    <location>
        <begin position="536"/>
        <end position="563"/>
    </location>
</feature>
<dbReference type="Gene3D" id="3.30.710.10">
    <property type="entry name" value="Potassium Channel Kv1.1, Chain A"/>
    <property type="match status" value="1"/>
</dbReference>
<feature type="region of interest" description="Disordered" evidence="12">
    <location>
        <begin position="365"/>
        <end position="393"/>
    </location>
</feature>
<keyword evidence="6" id="KW-0862">Zinc</keyword>
<feature type="compositionally biased region" description="Low complexity" evidence="12">
    <location>
        <begin position="172"/>
        <end position="187"/>
    </location>
</feature>
<dbReference type="PANTHER" id="PTHR46105">
    <property type="entry name" value="AGAP004733-PA"/>
    <property type="match status" value="1"/>
</dbReference>
<evidence type="ECO:0000259" key="14">
    <source>
        <dbReference type="PROSITE" id="PS50157"/>
    </source>
</evidence>
<evidence type="ECO:0000259" key="13">
    <source>
        <dbReference type="PROSITE" id="PS50097"/>
    </source>
</evidence>
<dbReference type="FunFam" id="3.30.160.60:FF:001123">
    <property type="entry name" value="Zinc finger and BTB domain-containing protein 49"/>
    <property type="match status" value="1"/>
</dbReference>
<evidence type="ECO:0000256" key="9">
    <source>
        <dbReference type="ARBA" id="ARBA00023163"/>
    </source>
</evidence>
<feature type="region of interest" description="Disordered" evidence="12">
    <location>
        <begin position="157"/>
        <end position="192"/>
    </location>
</feature>
<dbReference type="InterPro" id="IPR036236">
    <property type="entry name" value="Znf_C2H2_sf"/>
</dbReference>